<feature type="transmembrane region" description="Helical" evidence="2">
    <location>
        <begin position="60"/>
        <end position="84"/>
    </location>
</feature>
<keyword evidence="2" id="KW-1133">Transmembrane helix</keyword>
<gene>
    <name evidence="3" type="ORF">GTO87_05425</name>
</gene>
<keyword evidence="2" id="KW-0472">Membrane</keyword>
<feature type="transmembrane region" description="Helical" evidence="2">
    <location>
        <begin position="7"/>
        <end position="26"/>
    </location>
</feature>
<protein>
    <submittedName>
        <fullName evidence="3">YggT family protein</fullName>
    </submittedName>
</protein>
<dbReference type="PANTHER" id="PTHR33219">
    <property type="entry name" value="YLMG HOMOLOG PROTEIN 2, CHLOROPLASTIC"/>
    <property type="match status" value="1"/>
</dbReference>
<evidence type="ECO:0000313" key="3">
    <source>
        <dbReference type="EMBL" id="QLL78090.1"/>
    </source>
</evidence>
<dbReference type="AlphaFoldDB" id="A0A7H9EK50"/>
<dbReference type="EMBL" id="CP047418">
    <property type="protein sequence ID" value="QLL78090.1"/>
    <property type="molecule type" value="Genomic_DNA"/>
</dbReference>
<dbReference type="Pfam" id="PF02325">
    <property type="entry name" value="CCB3_YggT"/>
    <property type="match status" value="1"/>
</dbReference>
<dbReference type="GO" id="GO:0016020">
    <property type="term" value="C:membrane"/>
    <property type="evidence" value="ECO:0007669"/>
    <property type="project" value="InterPro"/>
</dbReference>
<dbReference type="Proteomes" id="UP000510886">
    <property type="component" value="Chromosome"/>
</dbReference>
<comment type="similarity">
    <text evidence="1">Belongs to the YggT family.</text>
</comment>
<dbReference type="InterPro" id="IPR003425">
    <property type="entry name" value="CCB3/YggT"/>
</dbReference>
<name>A0A7H9EK50_9LACO</name>
<dbReference type="PANTHER" id="PTHR33219:SF14">
    <property type="entry name" value="PROTEIN COFACTOR ASSEMBLY OF COMPLEX C SUBUNIT B CCB3, CHLOROPLASTIC-RELATED"/>
    <property type="match status" value="1"/>
</dbReference>
<dbReference type="KEGG" id="lsw:GTO87_05425"/>
<dbReference type="RefSeq" id="WP_180848394.1">
    <property type="nucleotide sequence ID" value="NZ_CAUWBC010000006.1"/>
</dbReference>
<evidence type="ECO:0000256" key="2">
    <source>
        <dbReference type="SAM" id="Phobius"/>
    </source>
</evidence>
<proteinExistence type="inferred from homology"/>
<organism evidence="3 4">
    <name type="scientific">Ligilactobacillus saerimneri</name>
    <dbReference type="NCBI Taxonomy" id="228229"/>
    <lineage>
        <taxon>Bacteria</taxon>
        <taxon>Bacillati</taxon>
        <taxon>Bacillota</taxon>
        <taxon>Bacilli</taxon>
        <taxon>Lactobacillales</taxon>
        <taxon>Lactobacillaceae</taxon>
        <taxon>Ligilactobacillus</taxon>
    </lineage>
</organism>
<sequence length="88" mass="10355">MLFVLINYLFYGYSLAIVIYVFMSWFPGAYQSALGRWLRQICEPYLQLFNFIPPIMGLSFAPWVALIALRFIHIGLLFVLEMLLRIVM</sequence>
<evidence type="ECO:0000256" key="1">
    <source>
        <dbReference type="ARBA" id="ARBA00010894"/>
    </source>
</evidence>
<reference evidence="3 4" key="1">
    <citation type="submission" date="2020-01" db="EMBL/GenBank/DDBJ databases">
        <title>Complete and circular genome sequences of six lactobacillus isolates from horses.</title>
        <authorList>
            <person name="Hassan H.M."/>
        </authorList>
    </citation>
    <scope>NUCLEOTIDE SEQUENCE [LARGE SCALE GENOMIC DNA]</scope>
    <source>
        <strain evidence="3 4">1A</strain>
    </source>
</reference>
<evidence type="ECO:0000313" key="4">
    <source>
        <dbReference type="Proteomes" id="UP000510886"/>
    </source>
</evidence>
<accession>A0A7H9EK50</accession>
<keyword evidence="2" id="KW-0812">Transmembrane</keyword>